<dbReference type="PANTHER" id="PTHR31992">
    <property type="entry name" value="DOF ZINC FINGER PROTEIN DOF1.4-RELATED"/>
    <property type="match status" value="1"/>
</dbReference>
<dbReference type="GO" id="GO:0005634">
    <property type="term" value="C:nucleus"/>
    <property type="evidence" value="ECO:0007669"/>
    <property type="project" value="UniProtKB-SubCell"/>
</dbReference>
<evidence type="ECO:0000313" key="13">
    <source>
        <dbReference type="Proteomes" id="UP000236161"/>
    </source>
</evidence>
<feature type="region of interest" description="Disordered" evidence="10">
    <location>
        <begin position="131"/>
        <end position="161"/>
    </location>
</feature>
<dbReference type="PANTHER" id="PTHR31992:SF97">
    <property type="entry name" value="DOF ZINC FINGER PROTEIN"/>
    <property type="match status" value="1"/>
</dbReference>
<keyword evidence="6 9" id="KW-0804">Transcription</keyword>
<proteinExistence type="predicted"/>
<organism evidence="12 13">
    <name type="scientific">Apostasia shenzhenica</name>
    <dbReference type="NCBI Taxonomy" id="1088818"/>
    <lineage>
        <taxon>Eukaryota</taxon>
        <taxon>Viridiplantae</taxon>
        <taxon>Streptophyta</taxon>
        <taxon>Embryophyta</taxon>
        <taxon>Tracheophyta</taxon>
        <taxon>Spermatophyta</taxon>
        <taxon>Magnoliopsida</taxon>
        <taxon>Liliopsida</taxon>
        <taxon>Asparagales</taxon>
        <taxon>Orchidaceae</taxon>
        <taxon>Apostasioideae</taxon>
        <taxon>Apostasia</taxon>
    </lineage>
</organism>
<sequence>MKDSSKKKVVLAFLPKSDICPILCPEYQQSSNRPFSSSSSCSPIVRSAMGITSKLVANGAAGLNWQQTGGLEISSRLPEAGGESAKTTPLICPRCQSNNTKFCYYNNYSRSQPRHFCRACRRHWTAGGTLRNVPFGGGRKNKRPKTAAGDASATGSAEPPLFPKLDGPTVFFDILRQVFIHPPPPLPPASEMLNSGGECGILNSGFRFSEFLPTATSSSSSSGFNFLGDDVVGAGGEEGMPGITDRSPANSWFQEPPSFPASYWDFWDGNIDLRQPTSGE</sequence>
<evidence type="ECO:0000256" key="4">
    <source>
        <dbReference type="ARBA" id="ARBA00023015"/>
    </source>
</evidence>
<evidence type="ECO:0000256" key="8">
    <source>
        <dbReference type="PROSITE-ProRule" id="PRU00071"/>
    </source>
</evidence>
<keyword evidence="1 9" id="KW-0479">Metal-binding</keyword>
<dbReference type="InterPro" id="IPR003851">
    <property type="entry name" value="Znf_Dof"/>
</dbReference>
<dbReference type="STRING" id="1088818.A0A2I0ACE6"/>
<evidence type="ECO:0000256" key="9">
    <source>
        <dbReference type="RuleBase" id="RU369094"/>
    </source>
</evidence>
<evidence type="ECO:0000313" key="12">
    <source>
        <dbReference type="EMBL" id="PKA53222.1"/>
    </source>
</evidence>
<keyword evidence="13" id="KW-1185">Reference proteome</keyword>
<keyword evidence="4 9" id="KW-0805">Transcription regulation</keyword>
<evidence type="ECO:0000256" key="3">
    <source>
        <dbReference type="ARBA" id="ARBA00022833"/>
    </source>
</evidence>
<keyword evidence="3 9" id="KW-0862">Zinc</keyword>
<evidence type="ECO:0000256" key="5">
    <source>
        <dbReference type="ARBA" id="ARBA00023125"/>
    </source>
</evidence>
<evidence type="ECO:0000259" key="11">
    <source>
        <dbReference type="PROSITE" id="PS50884"/>
    </source>
</evidence>
<dbReference type="PROSITE" id="PS50884">
    <property type="entry name" value="ZF_DOF_2"/>
    <property type="match status" value="1"/>
</dbReference>
<protein>
    <recommendedName>
        <fullName evidence="9">Dof zinc finger protein</fullName>
    </recommendedName>
</protein>
<name>A0A2I0ACE6_9ASPA</name>
<dbReference type="GO" id="GO:0003700">
    <property type="term" value="F:DNA-binding transcription factor activity"/>
    <property type="evidence" value="ECO:0007669"/>
    <property type="project" value="UniProtKB-UniRule"/>
</dbReference>
<feature type="compositionally biased region" description="Low complexity" evidence="10">
    <location>
        <begin position="146"/>
        <end position="157"/>
    </location>
</feature>
<evidence type="ECO:0000256" key="10">
    <source>
        <dbReference type="SAM" id="MobiDB-lite"/>
    </source>
</evidence>
<dbReference type="OrthoDB" id="1927254at2759"/>
<dbReference type="GO" id="GO:0008270">
    <property type="term" value="F:zinc ion binding"/>
    <property type="evidence" value="ECO:0007669"/>
    <property type="project" value="UniProtKB-KW"/>
</dbReference>
<dbReference type="AlphaFoldDB" id="A0A2I0ACE6"/>
<comment type="subcellular location">
    <subcellularLocation>
        <location evidence="8 9">Nucleus</location>
    </subcellularLocation>
</comment>
<dbReference type="Pfam" id="PF02701">
    <property type="entry name" value="Zn_ribbon_Dof"/>
    <property type="match status" value="1"/>
</dbReference>
<gene>
    <name evidence="12" type="primary">PBF</name>
    <name evidence="12" type="ORF">AXF42_Ash009952</name>
</gene>
<feature type="domain" description="Dof-type" evidence="11">
    <location>
        <begin position="90"/>
        <end position="144"/>
    </location>
</feature>
<evidence type="ECO:0000256" key="2">
    <source>
        <dbReference type="ARBA" id="ARBA00022771"/>
    </source>
</evidence>
<reference evidence="12 13" key="1">
    <citation type="journal article" date="2017" name="Nature">
        <title>The Apostasia genome and the evolution of orchids.</title>
        <authorList>
            <person name="Zhang G.Q."/>
            <person name="Liu K.W."/>
            <person name="Li Z."/>
            <person name="Lohaus R."/>
            <person name="Hsiao Y.Y."/>
            <person name="Niu S.C."/>
            <person name="Wang J.Y."/>
            <person name="Lin Y.C."/>
            <person name="Xu Q."/>
            <person name="Chen L.J."/>
            <person name="Yoshida K."/>
            <person name="Fujiwara S."/>
            <person name="Wang Z.W."/>
            <person name="Zhang Y.Q."/>
            <person name="Mitsuda N."/>
            <person name="Wang M."/>
            <person name="Liu G.H."/>
            <person name="Pecoraro L."/>
            <person name="Huang H.X."/>
            <person name="Xiao X.J."/>
            <person name="Lin M."/>
            <person name="Wu X.Y."/>
            <person name="Wu W.L."/>
            <person name="Chen Y.Y."/>
            <person name="Chang S.B."/>
            <person name="Sakamoto S."/>
            <person name="Ohme-Takagi M."/>
            <person name="Yagi M."/>
            <person name="Zeng S.J."/>
            <person name="Shen C.Y."/>
            <person name="Yeh C.M."/>
            <person name="Luo Y.B."/>
            <person name="Tsai W.C."/>
            <person name="Van de Peer Y."/>
            <person name="Liu Z.J."/>
        </authorList>
    </citation>
    <scope>NUCLEOTIDE SEQUENCE [LARGE SCALE GENOMIC DNA]</scope>
    <source>
        <strain evidence="13">cv. Shenzhen</strain>
        <tissue evidence="12">Stem</tissue>
    </source>
</reference>
<dbReference type="GO" id="GO:0003677">
    <property type="term" value="F:DNA binding"/>
    <property type="evidence" value="ECO:0007669"/>
    <property type="project" value="UniProtKB-UniRule"/>
</dbReference>
<dbReference type="PROSITE" id="PS01361">
    <property type="entry name" value="ZF_DOF_1"/>
    <property type="match status" value="1"/>
</dbReference>
<dbReference type="EMBL" id="KZ451999">
    <property type="protein sequence ID" value="PKA53222.1"/>
    <property type="molecule type" value="Genomic_DNA"/>
</dbReference>
<evidence type="ECO:0000256" key="1">
    <source>
        <dbReference type="ARBA" id="ARBA00022723"/>
    </source>
</evidence>
<evidence type="ECO:0000256" key="6">
    <source>
        <dbReference type="ARBA" id="ARBA00023163"/>
    </source>
</evidence>
<keyword evidence="5 8" id="KW-0238">DNA-binding</keyword>
<keyword evidence="7 8" id="KW-0539">Nucleus</keyword>
<keyword evidence="2 8" id="KW-0863">Zinc-finger</keyword>
<comment type="function">
    <text evidence="9">Transcription factor that binds specifically to a 5'-AA[AG]G-3' consensus core sequence.</text>
</comment>
<dbReference type="Proteomes" id="UP000236161">
    <property type="component" value="Unassembled WGS sequence"/>
</dbReference>
<dbReference type="InterPro" id="IPR045174">
    <property type="entry name" value="Dof"/>
</dbReference>
<accession>A0A2I0ACE6</accession>
<evidence type="ECO:0000256" key="7">
    <source>
        <dbReference type="ARBA" id="ARBA00023242"/>
    </source>
</evidence>